<dbReference type="InterPro" id="IPR036374">
    <property type="entry name" value="OxRdtase_Mopterin-bd_sf"/>
</dbReference>
<accession>A0A1D8AS23</accession>
<dbReference type="SUPFAM" id="SSF56524">
    <property type="entry name" value="Oxidoreductase molybdopterin-binding domain"/>
    <property type="match status" value="1"/>
</dbReference>
<dbReference type="PANTHER" id="PTHR43032:SF4">
    <property type="entry name" value="OXIDOREDUCTASE MOLYBDOPTERIN-BINDING DOMAIN-CONTAINING PROTEIN"/>
    <property type="match status" value="1"/>
</dbReference>
<name>A0A1D8AS23_9BACT</name>
<dbReference type="KEGG" id="obg:Verru16b_00756"/>
<gene>
    <name evidence="2" type="primary">yedY</name>
    <name evidence="2" type="ORF">Verru16b_00756</name>
</gene>
<dbReference type="PATRIC" id="fig|1838286.3.peg.762"/>
<keyword evidence="2" id="KW-0560">Oxidoreductase</keyword>
<dbReference type="Gene3D" id="3.90.420.10">
    <property type="entry name" value="Oxidoreductase, molybdopterin-binding domain"/>
    <property type="match status" value="1"/>
</dbReference>
<dbReference type="EC" id="1.8.-.-" evidence="2"/>
<dbReference type="PANTHER" id="PTHR43032">
    <property type="entry name" value="PROTEIN-METHIONINE-SULFOXIDE REDUCTASE"/>
    <property type="match status" value="1"/>
</dbReference>
<evidence type="ECO:0000259" key="1">
    <source>
        <dbReference type="Pfam" id="PF00174"/>
    </source>
</evidence>
<sequence length="213" mass="23920">MSKERYIAAKQKWAEKQKAQGVTPRLTAATDRLPPGQKLTTGFPVLDLGVQPAVPLTEWTLTLDGLVTQPVTLDWAAFGALPQVTDVSDFHCVTTWSKYDCRWSGVAFTTLFELVQPPPEARYVYFTGYDGYSTNVPLEHCLDDDVLIATHFDGAPVSREHGGPARVIIPKLYAWKGAKFVKTVTFLAEDRLGFWEVRGYHNIGDPWKEERYA</sequence>
<dbReference type="RefSeq" id="WP_069961031.1">
    <property type="nucleotide sequence ID" value="NZ_CP016094.1"/>
</dbReference>
<keyword evidence="3" id="KW-1185">Reference proteome</keyword>
<dbReference type="Pfam" id="PF00174">
    <property type="entry name" value="Oxidored_molyb"/>
    <property type="match status" value="1"/>
</dbReference>
<dbReference type="EMBL" id="CP016094">
    <property type="protein sequence ID" value="AOS43703.1"/>
    <property type="molecule type" value="Genomic_DNA"/>
</dbReference>
<dbReference type="CDD" id="cd02109">
    <property type="entry name" value="arch_bact_SO_family_Moco"/>
    <property type="match status" value="1"/>
</dbReference>
<dbReference type="Proteomes" id="UP000095228">
    <property type="component" value="Chromosome"/>
</dbReference>
<dbReference type="AlphaFoldDB" id="A0A1D8AS23"/>
<evidence type="ECO:0000313" key="2">
    <source>
        <dbReference type="EMBL" id="AOS43703.1"/>
    </source>
</evidence>
<dbReference type="STRING" id="1838286.Verru16b_00756"/>
<protein>
    <submittedName>
        <fullName evidence="2">Sulfoxide reductase catalytic subunit YedY</fullName>
        <ecNumber evidence="2">1.8.-.-</ecNumber>
    </submittedName>
</protein>
<dbReference type="InterPro" id="IPR000572">
    <property type="entry name" value="OxRdtase_Mopterin-bd_dom"/>
</dbReference>
<dbReference type="GO" id="GO:0016491">
    <property type="term" value="F:oxidoreductase activity"/>
    <property type="evidence" value="ECO:0007669"/>
    <property type="project" value="UniProtKB-KW"/>
</dbReference>
<reference evidence="2 3" key="1">
    <citation type="submission" date="2016-06" db="EMBL/GenBank/DDBJ databases">
        <title>Three novel species with peptidoglycan cell walls form the new genus Lacunisphaera gen. nov. in the family Opitutaceae of the verrucomicrobial subdivision 4.</title>
        <authorList>
            <person name="Rast P."/>
            <person name="Gloeckner I."/>
            <person name="Jogler M."/>
            <person name="Boedeker C."/>
            <person name="Jeske O."/>
            <person name="Wiegand S."/>
            <person name="Reinhardt R."/>
            <person name="Schumann P."/>
            <person name="Rohde M."/>
            <person name="Spring S."/>
            <person name="Gloeckner F.O."/>
            <person name="Jogler C."/>
        </authorList>
    </citation>
    <scope>NUCLEOTIDE SEQUENCE [LARGE SCALE GENOMIC DNA]</scope>
    <source>
        <strain evidence="2 3">IG16b</strain>
    </source>
</reference>
<organism evidence="2 3">
    <name type="scientific">Lacunisphaera limnophila</name>
    <dbReference type="NCBI Taxonomy" id="1838286"/>
    <lineage>
        <taxon>Bacteria</taxon>
        <taxon>Pseudomonadati</taxon>
        <taxon>Verrucomicrobiota</taxon>
        <taxon>Opitutia</taxon>
        <taxon>Opitutales</taxon>
        <taxon>Opitutaceae</taxon>
        <taxon>Lacunisphaera</taxon>
    </lineage>
</organism>
<proteinExistence type="predicted"/>
<evidence type="ECO:0000313" key="3">
    <source>
        <dbReference type="Proteomes" id="UP000095228"/>
    </source>
</evidence>
<feature type="domain" description="Oxidoreductase molybdopterin-binding" evidence="1">
    <location>
        <begin position="54"/>
        <end position="195"/>
    </location>
</feature>
<dbReference type="OrthoDB" id="9778777at2"/>